<dbReference type="Gene3D" id="1.10.510.10">
    <property type="entry name" value="Transferase(Phosphotransferase) domain 1"/>
    <property type="match status" value="1"/>
</dbReference>
<dbReference type="PANTHER" id="PTHR43851:SF3">
    <property type="entry name" value="COENZYME Q8"/>
    <property type="match status" value="1"/>
</dbReference>
<dbReference type="InterPro" id="IPR011009">
    <property type="entry name" value="Kinase-like_dom_sf"/>
</dbReference>
<dbReference type="InterPro" id="IPR034646">
    <property type="entry name" value="ADCK3_dom"/>
</dbReference>
<keyword evidence="3" id="KW-0547">Nucleotide-binding</keyword>
<gene>
    <name evidence="6" type="ORF">BOTBODRAFT_106416</name>
</gene>
<name>A0A067MMB3_BOTB1</name>
<evidence type="ECO:0000259" key="5">
    <source>
        <dbReference type="Pfam" id="PF03109"/>
    </source>
</evidence>
<keyword evidence="2" id="KW-0808">Transferase</keyword>
<dbReference type="FunCoup" id="A0A067MMB3">
    <property type="interactions" value="169"/>
</dbReference>
<evidence type="ECO:0000313" key="7">
    <source>
        <dbReference type="Proteomes" id="UP000027195"/>
    </source>
</evidence>
<dbReference type="CDD" id="cd13970">
    <property type="entry name" value="ABC1_ADCK3"/>
    <property type="match status" value="1"/>
</dbReference>
<evidence type="ECO:0000256" key="2">
    <source>
        <dbReference type="ARBA" id="ARBA00022679"/>
    </source>
</evidence>
<feature type="domain" description="ABC1 atypical kinase-like" evidence="5">
    <location>
        <begin position="102"/>
        <end position="343"/>
    </location>
</feature>
<dbReference type="GO" id="GO:0006744">
    <property type="term" value="P:ubiquinone biosynthetic process"/>
    <property type="evidence" value="ECO:0007669"/>
    <property type="project" value="TreeGrafter"/>
</dbReference>
<dbReference type="PANTHER" id="PTHR43851">
    <property type="match status" value="1"/>
</dbReference>
<evidence type="ECO:0000256" key="3">
    <source>
        <dbReference type="ARBA" id="ARBA00022741"/>
    </source>
</evidence>
<comment type="similarity">
    <text evidence="1">Belongs to the protein kinase superfamily. ADCK protein kinase family.</text>
</comment>
<dbReference type="GO" id="GO:0016740">
    <property type="term" value="F:transferase activity"/>
    <property type="evidence" value="ECO:0007669"/>
    <property type="project" value="UniProtKB-KW"/>
</dbReference>
<evidence type="ECO:0000256" key="1">
    <source>
        <dbReference type="ARBA" id="ARBA00009670"/>
    </source>
</evidence>
<dbReference type="STRING" id="930990.A0A067MMB3"/>
<dbReference type="Pfam" id="PF03109">
    <property type="entry name" value="ABC1"/>
    <property type="match status" value="1"/>
</dbReference>
<proteinExistence type="inferred from homology"/>
<dbReference type="GO" id="GO:0005524">
    <property type="term" value="F:ATP binding"/>
    <property type="evidence" value="ECO:0007669"/>
    <property type="project" value="UniProtKB-KW"/>
</dbReference>
<dbReference type="HOGENOM" id="CLU_006533_9_0_1"/>
<dbReference type="OrthoDB" id="201153at2759"/>
<evidence type="ECO:0000256" key="4">
    <source>
        <dbReference type="ARBA" id="ARBA00022840"/>
    </source>
</evidence>
<dbReference type="InterPro" id="IPR004147">
    <property type="entry name" value="ABC1_dom"/>
</dbReference>
<dbReference type="InterPro" id="IPR051409">
    <property type="entry name" value="Atypical_kinase_ADCK"/>
</dbReference>
<evidence type="ECO:0000313" key="6">
    <source>
        <dbReference type="EMBL" id="KDQ16883.1"/>
    </source>
</evidence>
<reference evidence="7" key="1">
    <citation type="journal article" date="2014" name="Proc. Natl. Acad. Sci. U.S.A.">
        <title>Extensive sampling of basidiomycete genomes demonstrates inadequacy of the white-rot/brown-rot paradigm for wood decay fungi.</title>
        <authorList>
            <person name="Riley R."/>
            <person name="Salamov A.A."/>
            <person name="Brown D.W."/>
            <person name="Nagy L.G."/>
            <person name="Floudas D."/>
            <person name="Held B.W."/>
            <person name="Levasseur A."/>
            <person name="Lombard V."/>
            <person name="Morin E."/>
            <person name="Otillar R."/>
            <person name="Lindquist E.A."/>
            <person name="Sun H."/>
            <person name="LaButti K.M."/>
            <person name="Schmutz J."/>
            <person name="Jabbour D."/>
            <person name="Luo H."/>
            <person name="Baker S.E."/>
            <person name="Pisabarro A.G."/>
            <person name="Walton J.D."/>
            <person name="Blanchette R.A."/>
            <person name="Henrissat B."/>
            <person name="Martin F."/>
            <person name="Cullen D."/>
            <person name="Hibbett D.S."/>
            <person name="Grigoriev I.V."/>
        </authorList>
    </citation>
    <scope>NUCLEOTIDE SEQUENCE [LARGE SCALE GENOMIC DNA]</scope>
    <source>
        <strain evidence="7">FD-172 SS1</strain>
    </source>
</reference>
<dbReference type="InParanoid" id="A0A067MMB3"/>
<organism evidence="6 7">
    <name type="scientific">Botryobasidium botryosum (strain FD-172 SS1)</name>
    <dbReference type="NCBI Taxonomy" id="930990"/>
    <lineage>
        <taxon>Eukaryota</taxon>
        <taxon>Fungi</taxon>
        <taxon>Dikarya</taxon>
        <taxon>Basidiomycota</taxon>
        <taxon>Agaricomycotina</taxon>
        <taxon>Agaricomycetes</taxon>
        <taxon>Cantharellales</taxon>
        <taxon>Botryobasidiaceae</taxon>
        <taxon>Botryobasidium</taxon>
    </lineage>
</organism>
<protein>
    <recommendedName>
        <fullName evidence="5">ABC1 atypical kinase-like domain-containing protein</fullName>
    </recommendedName>
</protein>
<dbReference type="SUPFAM" id="SSF56112">
    <property type="entry name" value="Protein kinase-like (PK-like)"/>
    <property type="match status" value="1"/>
</dbReference>
<keyword evidence="7" id="KW-1185">Reference proteome</keyword>
<dbReference type="Gene3D" id="3.30.200.20">
    <property type="entry name" value="Phosphorylase Kinase, domain 1"/>
    <property type="match status" value="1"/>
</dbReference>
<dbReference type="AlphaFoldDB" id="A0A067MMB3"/>
<dbReference type="Proteomes" id="UP000027195">
    <property type="component" value="Unassembled WGS sequence"/>
</dbReference>
<dbReference type="EMBL" id="KL198025">
    <property type="protein sequence ID" value="KDQ16883.1"/>
    <property type="molecule type" value="Genomic_DNA"/>
</dbReference>
<keyword evidence="4" id="KW-0067">ATP-binding</keyword>
<accession>A0A067MMB3</accession>
<sequence length="463" mass="51659">MQPAVKLKASKVPSSQIGRLFHYGSLAVGLGAGAASEFLRRSTSGSNAGEQQGSVMMSEANVSRLVDKLSQMRGAALKLGQFMSIQDSHILPEQIDRILRQVQNNAHYMPNWQMEQVMTTELGADWKSYFSSFEPIPFASASIGQVHRATVASTSQAVAVKIQFPNVAQSIASDLRNLSLLLHASRLLPRGMYLESSLKVMREELEDECNYLREAQAAKRFREVLTGDDRFKVMGVVDELTTKKVLVMEMMQGESVARATKLDQSTRNKIGNTILTLCMRELFHFRFMQTDPNWSNFLYNSATRQVELVDFGASREYSKEFINDWYLLLSAAIAGDRDACIKHSLKLGYLTGEEKDVMVDAHVKSLVLLGIPFATSTSQPFSFGSSLQPITSAIREQIPIMLKHRLTPPPRETYSLNRKLSGALLLCGKLGAEVDCQRVWKRETVGYEASVSHSNLKWDACKS</sequence>